<dbReference type="InParanoid" id="A0A1I4ADF7"/>
<dbReference type="OrthoDB" id="5194954at2"/>
<gene>
    <name evidence="1" type="ORF">SAMN04488085_102187</name>
</gene>
<dbReference type="Proteomes" id="UP000199152">
    <property type="component" value="Unassembled WGS sequence"/>
</dbReference>
<reference evidence="1 2" key="1">
    <citation type="submission" date="2016-10" db="EMBL/GenBank/DDBJ databases">
        <authorList>
            <person name="de Groot N.N."/>
        </authorList>
    </citation>
    <scope>NUCLEOTIDE SEQUENCE [LARGE SCALE GENOMIC DNA]</scope>
    <source>
        <strain evidence="1 2">DSM 45317</strain>
    </source>
</reference>
<proteinExistence type="predicted"/>
<dbReference type="EMBL" id="FOSW01000002">
    <property type="protein sequence ID" value="SFK54374.1"/>
    <property type="molecule type" value="Genomic_DNA"/>
</dbReference>
<organism evidence="1 2">
    <name type="scientific">Geodermatophilus ruber</name>
    <dbReference type="NCBI Taxonomy" id="504800"/>
    <lineage>
        <taxon>Bacteria</taxon>
        <taxon>Bacillati</taxon>
        <taxon>Actinomycetota</taxon>
        <taxon>Actinomycetes</taxon>
        <taxon>Geodermatophilales</taxon>
        <taxon>Geodermatophilaceae</taxon>
        <taxon>Geodermatophilus</taxon>
    </lineage>
</organism>
<accession>A0A1I4ADF7</accession>
<evidence type="ECO:0000313" key="1">
    <source>
        <dbReference type="EMBL" id="SFK54374.1"/>
    </source>
</evidence>
<evidence type="ECO:0000313" key="2">
    <source>
        <dbReference type="Proteomes" id="UP000199152"/>
    </source>
</evidence>
<name>A0A1I4ADF7_9ACTN</name>
<protein>
    <submittedName>
        <fullName evidence="1">Uncharacterized protein</fullName>
    </submittedName>
</protein>
<sequence>MSLEQDVAAARRAVDALEQACGPLARHFGDTVDARRLKADIARLRDDLTLLCGAARGAEVADRSYAAVLWDDGYPEGVGGAARRVP</sequence>
<dbReference type="AlphaFoldDB" id="A0A1I4ADF7"/>
<keyword evidence="2" id="KW-1185">Reference proteome</keyword>
<dbReference type="RefSeq" id="WP_091321374.1">
    <property type="nucleotide sequence ID" value="NZ_FOSW01000002.1"/>
</dbReference>
<dbReference type="STRING" id="504800.SAMN04488085_102187"/>